<dbReference type="NCBIfam" id="TIGR00173">
    <property type="entry name" value="menD"/>
    <property type="match status" value="1"/>
</dbReference>
<dbReference type="SUPFAM" id="SSF53474">
    <property type="entry name" value="alpha/beta-Hydrolases"/>
    <property type="match status" value="1"/>
</dbReference>
<dbReference type="InterPro" id="IPR018110">
    <property type="entry name" value="Mandel_Rmase/mucon_lact_enz_CS"/>
</dbReference>
<organism evidence="8 9">
    <name type="scientific">Coffea arabica</name>
    <name type="common">Arabian coffee</name>
    <dbReference type="NCBI Taxonomy" id="13443"/>
    <lineage>
        <taxon>Eukaryota</taxon>
        <taxon>Viridiplantae</taxon>
        <taxon>Streptophyta</taxon>
        <taxon>Embryophyta</taxon>
        <taxon>Tracheophyta</taxon>
        <taxon>Spermatophyta</taxon>
        <taxon>Magnoliopsida</taxon>
        <taxon>eudicotyledons</taxon>
        <taxon>Gunneridae</taxon>
        <taxon>Pentapetalae</taxon>
        <taxon>asterids</taxon>
        <taxon>lamiids</taxon>
        <taxon>Gentianales</taxon>
        <taxon>Rubiaceae</taxon>
        <taxon>Ixoroideae</taxon>
        <taxon>Gardenieae complex</taxon>
        <taxon>Bertiereae - Coffeeae clade</taxon>
        <taxon>Coffeeae</taxon>
        <taxon>Coffea</taxon>
    </lineage>
</organism>
<evidence type="ECO:0000256" key="4">
    <source>
        <dbReference type="ARBA" id="ARBA00023052"/>
    </source>
</evidence>
<dbReference type="Proteomes" id="UP001652660">
    <property type="component" value="Chromosome 11c"/>
</dbReference>
<dbReference type="CDD" id="cd07037">
    <property type="entry name" value="TPP_PYR_MenD"/>
    <property type="match status" value="1"/>
</dbReference>
<dbReference type="Gene3D" id="3.30.390.10">
    <property type="entry name" value="Enolase-like, N-terminal domain"/>
    <property type="match status" value="1"/>
</dbReference>
<dbReference type="PANTHER" id="PTHR42916:SF1">
    <property type="entry name" value="PROTEIN PHYLLO, CHLOROPLASTIC"/>
    <property type="match status" value="1"/>
</dbReference>
<feature type="domain" description="Mandelate racemase/muconate lactonizing enzyme C-terminal" evidence="7">
    <location>
        <begin position="1167"/>
        <end position="1263"/>
    </location>
</feature>
<dbReference type="InterPro" id="IPR032264">
    <property type="entry name" value="MenD_middle"/>
</dbReference>
<keyword evidence="2" id="KW-0479">Metal-binding</keyword>
<dbReference type="InterPro" id="IPR000073">
    <property type="entry name" value="AB_hydrolase_1"/>
</dbReference>
<evidence type="ECO:0000256" key="5">
    <source>
        <dbReference type="ARBA" id="ARBA00023211"/>
    </source>
</evidence>
<dbReference type="CDD" id="cd03320">
    <property type="entry name" value="OSBS"/>
    <property type="match status" value="1"/>
</dbReference>
<dbReference type="InterPro" id="IPR029035">
    <property type="entry name" value="DHS-like_NAD/FAD-binding_dom"/>
</dbReference>
<dbReference type="SMART" id="SM00922">
    <property type="entry name" value="MR_MLE"/>
    <property type="match status" value="1"/>
</dbReference>
<evidence type="ECO:0000313" key="9">
    <source>
        <dbReference type="RefSeq" id="XP_071926843.1"/>
    </source>
</evidence>
<evidence type="ECO:0000256" key="6">
    <source>
        <dbReference type="ARBA" id="ARBA00023239"/>
    </source>
</evidence>
<keyword evidence="8" id="KW-1185">Reference proteome</keyword>
<evidence type="ECO:0000256" key="3">
    <source>
        <dbReference type="ARBA" id="ARBA00022842"/>
    </source>
</evidence>
<dbReference type="InterPro" id="IPR004433">
    <property type="entry name" value="MenaQ_synth_MenD"/>
</dbReference>
<dbReference type="PROSITE" id="PS00909">
    <property type="entry name" value="MR_MLE_2"/>
    <property type="match status" value="1"/>
</dbReference>
<protein>
    <submittedName>
        <fullName evidence="9">Protein PHYLLO, chloroplastic-like isoform X1</fullName>
    </submittedName>
</protein>
<dbReference type="NCBIfam" id="TIGR01927">
    <property type="entry name" value="menC_gam_Gplu"/>
    <property type="match status" value="1"/>
</dbReference>
<dbReference type="GeneID" id="113716228"/>
<dbReference type="SUPFAM" id="SSF52467">
    <property type="entry name" value="DHS-like NAD/FAD-binding domain"/>
    <property type="match status" value="1"/>
</dbReference>
<keyword evidence="1" id="KW-0808">Transferase</keyword>
<evidence type="ECO:0000256" key="1">
    <source>
        <dbReference type="ARBA" id="ARBA00022679"/>
    </source>
</evidence>
<dbReference type="SFLD" id="SFLDF00009">
    <property type="entry name" value="o-succinylbenzoate_synthase"/>
    <property type="match status" value="1"/>
</dbReference>
<keyword evidence="5" id="KW-0464">Manganese</keyword>
<dbReference type="CDD" id="cd02009">
    <property type="entry name" value="TPP_SHCHC_synthase"/>
    <property type="match status" value="1"/>
</dbReference>
<dbReference type="InterPro" id="IPR029065">
    <property type="entry name" value="Enolase_C-like"/>
</dbReference>
<evidence type="ECO:0000259" key="7">
    <source>
        <dbReference type="SMART" id="SM00922"/>
    </source>
</evidence>
<dbReference type="Pfam" id="PF00561">
    <property type="entry name" value="Abhydrolase_1"/>
    <property type="match status" value="1"/>
</dbReference>
<dbReference type="Pfam" id="PF02776">
    <property type="entry name" value="TPP_enzyme_N"/>
    <property type="match status" value="1"/>
</dbReference>
<evidence type="ECO:0000256" key="2">
    <source>
        <dbReference type="ARBA" id="ARBA00022723"/>
    </source>
</evidence>
<name>A0ABM4W4X4_COFAR</name>
<dbReference type="InterPro" id="IPR013342">
    <property type="entry name" value="Mandelate_racemase_C"/>
</dbReference>
<evidence type="ECO:0000313" key="8">
    <source>
        <dbReference type="Proteomes" id="UP001652660"/>
    </source>
</evidence>
<gene>
    <name evidence="9" type="primary">LOC113716228</name>
</gene>
<dbReference type="Gene3D" id="3.40.50.1820">
    <property type="entry name" value="alpha/beta hydrolase"/>
    <property type="match status" value="1"/>
</dbReference>
<dbReference type="SUPFAM" id="SSF54826">
    <property type="entry name" value="Enolase N-terminal domain-like"/>
    <property type="match status" value="1"/>
</dbReference>
<keyword evidence="6" id="KW-0456">Lyase</keyword>
<dbReference type="InterPro" id="IPR029061">
    <property type="entry name" value="THDP-binding"/>
</dbReference>
<dbReference type="Pfam" id="PF13378">
    <property type="entry name" value="MR_MLE_C"/>
    <property type="match status" value="1"/>
</dbReference>
<dbReference type="Gene3D" id="3.20.20.120">
    <property type="entry name" value="Enolase-like C-terminal domain"/>
    <property type="match status" value="1"/>
</dbReference>
<dbReference type="SUPFAM" id="SSF52518">
    <property type="entry name" value="Thiamin diphosphate-binding fold (THDP-binding)"/>
    <property type="match status" value="2"/>
</dbReference>
<dbReference type="InterPro" id="IPR029058">
    <property type="entry name" value="AB_hydrolase_fold"/>
</dbReference>
<dbReference type="SFLD" id="SFLDG00180">
    <property type="entry name" value="muconate_cycloisomerase"/>
    <property type="match status" value="1"/>
</dbReference>
<dbReference type="RefSeq" id="XP_071926843.1">
    <property type="nucleotide sequence ID" value="XM_072070742.1"/>
</dbReference>
<sequence length="1738" mass="192766">MMMNHQILQRSHNFPSLPLFPRSVPRHLRNLIPFPGLSYASKHYNKYPLQRRLSLLCASQNANSEVVIDSRKEEREMELEEAAILMSTCITRTLPAALTLEEGLNRIEEAIQFLMAKPPSSSSGMFRFQVAVPPSAKALNWFCSQPESDGVFPQFYLSKEKENPTYKSLALGRTRGVFGIGSALSFNARYTNGSENGDATSEGHLSVELTFPRVYGFLDTNVDKILASIEHETGSFYLFIPQIELDEFEDTSILAATLAWNDSSLCTFYEAIQTYELSLFQARINFLSTTQECSRNCISSTVQKFNIMEDKSIQMVRLNAVRLRGNFLQSGSEELASDLFCQFSARFSPTLAVANNMYQIDRFNLTSYYENDCPNINTLWASLIIEECVRLGVTYFCIAPGSRSSPLTLAASAHPLTTCVVCIDERSLAFNALGYARGSHRPAVVITTSGTAVSNLLSAVVEASEDFVPLILLTADRPPELLDAGANQAINQVNHFGQFTKHFFGLPVPTDDISSRMVLTTLDSAVYMATTSPYGPVHINCPFREPLGNIQTTWESRGLKGLENWMSTSEPFTTYSQVQHSVSSNQCHGLMAELVKLIQGAKQGLLVLGALHTEDDIWAALLLAKHLNWPVVAGILSGLRLRKYMASFSEIEENIIFLDHLDQMLLSGAVNDWMQADVIIQIGGRLVSKRISKMLEGCFPCSYIMVDKHPKRHDPSHIVTHRIQSTIMEFTVCVTKACIPHDNTRWKAFLRVLNSMAAREISSLIDLEQSLTEPYIAHVALENLRCNSAIFIGNSMAIRDADMYGYNWAKCTHETSEMLSSGFQCHRIQVAGNRGTGGIDGLLSTAVGFGVGCNKHVLCLIGDVSFLYDTNGLSLLRQGVLRKPMIVIVINNQGGAIFSLLPYAKLTDHKILDQFFYTSHDVAIGDLCMAHGMKHAQVQTKKELGEALLTAQQENCDHVIEVKSCIDNTATFHSHLGASISQAIDHSLGVLSKLSQSETTLHGSSSIRISKMEYSLYRIPLRAPPTSSSGNNNSSIFYREGFVISLCLEGGGTGFGEVAPLEIHRENLLEVEEQLRFLIHVIEGRESTYFLSLLNGSISSWIWNCLGISPDSLFPSVRCGLEMAILNAIAASKSSSLIDIFHPRTGELHTKGTAVKICGLIDSIGGPTDMASAASALVEEGFAAIKIKVARRSNPIEDAMVIQEVRRKVGNHVEIRVDANRGWTFSEAAEFANLVKNCNLQYIEEPVKDEDDIVKFCEETNLPVALDETVNNTRANPLEVINNYTHSGIVAVVIKPSMLGGFENAALVAQWAQKQGKMAIVSATFESGLGLSAYTQFSSYLNLQNAEIRRLMKKERSLCLAHGLGTYKWLKEDLSVKPAEVHFNSNNGFVGASVVDTAQFLQRFQVNQNVIVRTFDEEQVRNYQLPVDFEGVSYSINVLETGKRVGDYVFVFLHGFLGRGEDWIPIMKAFSRSVRCIAIDLPGHARSDVKYQADNGSMKRHSLSVDAIAGMLCKFITNVTSEKVILVGYSMGARIALHMALKYDDKIDGAVIISGSPGLTDPGARKFRRAKDDFRASSLVSHGLEHFLGAWYVEEIWNSLRSHPHFSEIVTDRLQHDDLHTLAKVLSDSSIGRQQPLWEDLKQCNLPLLLIVGEDDAKFKQIAKRMLHKISHSTRMKATPAIVEVPKSGHAAHLENPLHVIYSLRQFLNRVKTLSSLQTQNAVVDSHRDIPRQVSKTM</sequence>
<dbReference type="SFLD" id="SFLDS00001">
    <property type="entry name" value="Enolase"/>
    <property type="match status" value="1"/>
</dbReference>
<dbReference type="HAMAP" id="MF_01659">
    <property type="entry name" value="MenD"/>
    <property type="match status" value="1"/>
</dbReference>
<dbReference type="PANTHER" id="PTHR42916">
    <property type="entry name" value="2-SUCCINYL-5-ENOLPYRUVYL-6-HYDROXY-3-CYCLOHEXENE-1-CARBOXYLATE SYNTHASE"/>
    <property type="match status" value="1"/>
</dbReference>
<dbReference type="SUPFAM" id="SSF51604">
    <property type="entry name" value="Enolase C-terminal domain-like"/>
    <property type="match status" value="1"/>
</dbReference>
<reference evidence="9" key="1">
    <citation type="submission" date="2025-08" db="UniProtKB">
        <authorList>
            <consortium name="RefSeq"/>
        </authorList>
    </citation>
    <scope>IDENTIFICATION</scope>
    <source>
        <tissue evidence="9">Leaves</tissue>
    </source>
</reference>
<dbReference type="Pfam" id="PF16582">
    <property type="entry name" value="TPP_enzyme_M_2"/>
    <property type="match status" value="1"/>
</dbReference>
<keyword evidence="3" id="KW-0460">Magnesium</keyword>
<dbReference type="InterPro" id="IPR036849">
    <property type="entry name" value="Enolase-like_C_sf"/>
</dbReference>
<dbReference type="Gene3D" id="3.40.50.970">
    <property type="match status" value="2"/>
</dbReference>
<keyword evidence="4" id="KW-0786">Thiamine pyrophosphate</keyword>
<dbReference type="Pfam" id="PF02775">
    <property type="entry name" value="TPP_enzyme_C"/>
    <property type="match status" value="1"/>
</dbReference>
<dbReference type="Gene3D" id="3.40.50.1220">
    <property type="entry name" value="TPP-binding domain"/>
    <property type="match status" value="1"/>
</dbReference>
<accession>A0ABM4W4X4</accession>
<dbReference type="InterPro" id="IPR029017">
    <property type="entry name" value="Enolase-like_N"/>
</dbReference>
<dbReference type="InterPro" id="IPR011766">
    <property type="entry name" value="TPP_enzyme_TPP-bd"/>
</dbReference>
<proteinExistence type="inferred from homology"/>
<dbReference type="InterPro" id="IPR012001">
    <property type="entry name" value="Thiamin_PyroP_enz_TPP-bd_dom"/>
</dbReference>